<dbReference type="RefSeq" id="WP_205212987.1">
    <property type="nucleotide sequence ID" value="NZ_JAFFZP010000004.1"/>
</dbReference>
<dbReference type="InterPro" id="IPR014914">
    <property type="entry name" value="RES_dom"/>
</dbReference>
<evidence type="ECO:0000313" key="3">
    <source>
        <dbReference type="Proteomes" id="UP000760472"/>
    </source>
</evidence>
<name>A0ABS2W4K9_9GAMM</name>
<protein>
    <submittedName>
        <fullName evidence="2">RES family NAD+ phosphorylase</fullName>
    </submittedName>
</protein>
<dbReference type="SMART" id="SM00953">
    <property type="entry name" value="RES"/>
    <property type="match status" value="1"/>
</dbReference>
<dbReference type="Proteomes" id="UP000760472">
    <property type="component" value="Unassembled WGS sequence"/>
</dbReference>
<organism evidence="2 3">
    <name type="scientific">Amphritea pacifica</name>
    <dbReference type="NCBI Taxonomy" id="2811233"/>
    <lineage>
        <taxon>Bacteria</taxon>
        <taxon>Pseudomonadati</taxon>
        <taxon>Pseudomonadota</taxon>
        <taxon>Gammaproteobacteria</taxon>
        <taxon>Oceanospirillales</taxon>
        <taxon>Oceanospirillaceae</taxon>
        <taxon>Amphritea</taxon>
    </lineage>
</organism>
<dbReference type="EMBL" id="JAFFZP010000004">
    <property type="protein sequence ID" value="MBN0986561.1"/>
    <property type="molecule type" value="Genomic_DNA"/>
</dbReference>
<evidence type="ECO:0000313" key="2">
    <source>
        <dbReference type="EMBL" id="MBN0986561.1"/>
    </source>
</evidence>
<keyword evidence="3" id="KW-1185">Reference proteome</keyword>
<evidence type="ECO:0000259" key="1">
    <source>
        <dbReference type="SMART" id="SM00953"/>
    </source>
</evidence>
<comment type="caution">
    <text evidence="2">The sequence shown here is derived from an EMBL/GenBank/DDBJ whole genome shotgun (WGS) entry which is preliminary data.</text>
</comment>
<proteinExistence type="predicted"/>
<dbReference type="Pfam" id="PF08808">
    <property type="entry name" value="RES"/>
    <property type="match status" value="1"/>
</dbReference>
<accession>A0ABS2W4K9</accession>
<feature type="domain" description="RES" evidence="1">
    <location>
        <begin position="74"/>
        <end position="210"/>
    </location>
</feature>
<gene>
    <name evidence="2" type="ORF">JW498_04240</name>
</gene>
<reference evidence="2 3" key="1">
    <citation type="submission" date="2021-02" db="EMBL/GenBank/DDBJ databases">
        <title>A novel species of genus Amphritea isolated from a fishpond in China.</title>
        <authorList>
            <person name="Lu H."/>
        </authorList>
    </citation>
    <scope>NUCLEOTIDE SEQUENCE [LARGE SCALE GENOMIC DNA]</scope>
    <source>
        <strain evidence="2 3">RP18W</strain>
    </source>
</reference>
<sequence length="253" mass="28228">MIWQACQGAEQIRPISGTLFRLVESQEQVATTGYVNTLEEQAILEELLELSKPGYPTASPEEITSELHYLLKTPFRYPPLAWGSRFGHQHEPGLFYGGESLEATLAESAYYRFVFLLSMEGEPPGTRLCTEHTLFTIGYRAQRGIQLQHSPFDNYTDQLTHPRDYTATQALGAAMREAGVEAFQYRSARSIQSGLCAALYTAALFTSNQPDTTAQWLCELTATGVTFKAVASPQTWHYPLSQFKVDGEFPLPA</sequence>